<dbReference type="GO" id="GO:0006457">
    <property type="term" value="P:protein folding"/>
    <property type="evidence" value="ECO:0007669"/>
    <property type="project" value="InterPro"/>
</dbReference>
<evidence type="ECO:0000313" key="1">
    <source>
        <dbReference type="EMBL" id="APU00666.1"/>
    </source>
</evidence>
<protein>
    <submittedName>
        <fullName evidence="1">Head assembly chaperone</fullName>
    </submittedName>
</protein>
<accession>A0A219Y9L2</accession>
<dbReference type="InterPro" id="IPR011032">
    <property type="entry name" value="GroES-like_sf"/>
</dbReference>
<evidence type="ECO:0000313" key="2">
    <source>
        <dbReference type="Proteomes" id="UP000222894"/>
    </source>
</evidence>
<dbReference type="GO" id="GO:0019069">
    <property type="term" value="P:viral capsid assembly"/>
    <property type="evidence" value="ECO:0007669"/>
    <property type="project" value="InterPro"/>
</dbReference>
<name>A0A219Y9L2_9CAUD</name>
<dbReference type="Gene3D" id="2.30.33.40">
    <property type="entry name" value="GroES chaperonin"/>
    <property type="match status" value="1"/>
</dbReference>
<reference evidence="1 2" key="1">
    <citation type="journal article" date="2017" name="Sci. Rep.">
        <title>Characterization and diversity of phages infecting Aeromonas salmonicida subsp. salmonicida.</title>
        <authorList>
            <person name="Vincent A.T."/>
            <person name="Paquet V.E."/>
            <person name="Bernatchez A."/>
            <person name="Tremblay D.M."/>
            <person name="Moineau S."/>
            <person name="Charette S.J."/>
        </authorList>
    </citation>
    <scope>NUCLEOTIDE SEQUENCE [LARGE SCALE GENOMIC DNA]</scope>
</reference>
<dbReference type="Proteomes" id="UP000222894">
    <property type="component" value="Genome"/>
</dbReference>
<proteinExistence type="predicted"/>
<sequence length="112" mass="12365">MSKFDNALPIAQFESIIIESKQLASAGDEIMSSTIPGFVVGKRDLPEIPLTAEVISVGPEVPDHIKPGMVILVPNGRLDNVPDPRYLRGEIDVKQSRKMSVTHWKNIQVIYA</sequence>
<dbReference type="InterPro" id="IPR016416">
    <property type="entry name" value="Phage_T4_Gp31_GroEL"/>
</dbReference>
<dbReference type="InterPro" id="IPR037124">
    <property type="entry name" value="Chaperonin_GroES_sf"/>
</dbReference>
<dbReference type="PIRSF" id="PIRSF004380">
    <property type="entry name" value="Phage_GroES_Gp31"/>
    <property type="match status" value="1"/>
</dbReference>
<dbReference type="EMBL" id="KY290948">
    <property type="protein sequence ID" value="APU00666.1"/>
    <property type="molecule type" value="Genomic_DNA"/>
</dbReference>
<organism evidence="1 2">
    <name type="scientific">Aeromonas phage 44RR2.8t.2</name>
    <dbReference type="NCBI Taxonomy" id="1932900"/>
    <lineage>
        <taxon>Viruses</taxon>
        <taxon>Duplodnaviria</taxon>
        <taxon>Heunggongvirae</taxon>
        <taxon>Uroviricota</taxon>
        <taxon>Caudoviricetes</taxon>
        <taxon>Pantevenvirales</taxon>
        <taxon>Straboviridae</taxon>
        <taxon>Biquartavirus</taxon>
        <taxon>Biquartavirus 44RR2</taxon>
    </lineage>
</organism>
<dbReference type="SUPFAM" id="SSF50129">
    <property type="entry name" value="GroES-like"/>
    <property type="match status" value="1"/>
</dbReference>